<dbReference type="RefSeq" id="WP_203908095.1">
    <property type="nucleotide sequence ID" value="NZ_BONY01000011.1"/>
</dbReference>
<evidence type="ECO:0000256" key="1">
    <source>
        <dbReference type="SAM" id="Coils"/>
    </source>
</evidence>
<sequence length="250" mass="26634">MAQVPDEVADRLYATAPEGFVAAREQAAKAASDPAQAAAIAKLRKPTVAAWVINLMAIRKPELVDGLAKLAGELRTAQRELKGAQLRELARQRRTVVTSLVDAAVELAAKEQPKLKPPLADIEATLNAALADEEVARQLRTGRLLKTASYAGFGELPTPEVADSATARKDLRAAHQAEQAAQAEMEAAAQAESQAASALEDIDEQLTRLRQARQAAAEELNERKASHVTAQRALAAARRRVSEAEAAVGD</sequence>
<organism evidence="2 3">
    <name type="scientific">Rhizocola hellebori</name>
    <dbReference type="NCBI Taxonomy" id="1392758"/>
    <lineage>
        <taxon>Bacteria</taxon>
        <taxon>Bacillati</taxon>
        <taxon>Actinomycetota</taxon>
        <taxon>Actinomycetes</taxon>
        <taxon>Micromonosporales</taxon>
        <taxon>Micromonosporaceae</taxon>
        <taxon>Rhizocola</taxon>
    </lineage>
</organism>
<keyword evidence="3" id="KW-1185">Reference proteome</keyword>
<keyword evidence="1" id="KW-0175">Coiled coil</keyword>
<gene>
    <name evidence="2" type="ORF">Rhe02_22810</name>
</gene>
<evidence type="ECO:0000313" key="2">
    <source>
        <dbReference type="EMBL" id="GIH04214.1"/>
    </source>
</evidence>
<comment type="caution">
    <text evidence="2">The sequence shown here is derived from an EMBL/GenBank/DDBJ whole genome shotgun (WGS) entry which is preliminary data.</text>
</comment>
<dbReference type="EMBL" id="BONY01000011">
    <property type="protein sequence ID" value="GIH04214.1"/>
    <property type="molecule type" value="Genomic_DNA"/>
</dbReference>
<name>A0A8J3Q5F5_9ACTN</name>
<proteinExistence type="predicted"/>
<accession>A0A8J3Q5F5</accession>
<dbReference type="Proteomes" id="UP000612899">
    <property type="component" value="Unassembled WGS sequence"/>
</dbReference>
<protein>
    <submittedName>
        <fullName evidence="2">Uncharacterized protein</fullName>
    </submittedName>
</protein>
<reference evidence="2" key="1">
    <citation type="submission" date="2021-01" db="EMBL/GenBank/DDBJ databases">
        <title>Whole genome shotgun sequence of Rhizocola hellebori NBRC 109834.</title>
        <authorList>
            <person name="Komaki H."/>
            <person name="Tamura T."/>
        </authorList>
    </citation>
    <scope>NUCLEOTIDE SEQUENCE</scope>
    <source>
        <strain evidence="2">NBRC 109834</strain>
    </source>
</reference>
<dbReference type="AlphaFoldDB" id="A0A8J3Q5F5"/>
<feature type="coiled-coil region" evidence="1">
    <location>
        <begin position="174"/>
        <end position="247"/>
    </location>
</feature>
<evidence type="ECO:0000313" key="3">
    <source>
        <dbReference type="Proteomes" id="UP000612899"/>
    </source>
</evidence>